<proteinExistence type="predicted"/>
<protein>
    <recommendedName>
        <fullName evidence="3">Fibronectin type-III domain-containing protein</fullName>
    </recommendedName>
</protein>
<name>F7B5J8_CIOIN</name>
<accession>F7B5J8</accession>
<feature type="chain" id="PRO_5003348171" description="Fibronectin type-III domain-containing protein" evidence="2">
    <location>
        <begin position="18"/>
        <end position="168"/>
    </location>
</feature>
<dbReference type="SUPFAM" id="SSF49265">
    <property type="entry name" value="Fibronectin type III"/>
    <property type="match status" value="1"/>
</dbReference>
<dbReference type="CDD" id="cd00063">
    <property type="entry name" value="FN3"/>
    <property type="match status" value="1"/>
</dbReference>
<dbReference type="PANTHER" id="PTHR46708">
    <property type="entry name" value="TENASCIN"/>
    <property type="match status" value="1"/>
</dbReference>
<dbReference type="PANTHER" id="PTHR46708:SF2">
    <property type="entry name" value="FIBRONECTIN TYPE-III DOMAIN-CONTAINING PROTEIN"/>
    <property type="match status" value="1"/>
</dbReference>
<reference evidence="4" key="3">
    <citation type="submission" date="2025-08" db="UniProtKB">
        <authorList>
            <consortium name="Ensembl"/>
        </authorList>
    </citation>
    <scope>IDENTIFICATION</scope>
</reference>
<keyword evidence="2" id="KW-0732">Signal</keyword>
<dbReference type="EMBL" id="EAAA01002139">
    <property type="status" value="NOT_ANNOTATED_CDS"/>
    <property type="molecule type" value="Genomic_DNA"/>
</dbReference>
<dbReference type="InParanoid" id="F7B5J8"/>
<dbReference type="InterPro" id="IPR050991">
    <property type="entry name" value="ECM_Regulatory_Proteins"/>
</dbReference>
<dbReference type="InterPro" id="IPR036116">
    <property type="entry name" value="FN3_sf"/>
</dbReference>
<feature type="domain" description="Fibronectin type-III" evidence="3">
    <location>
        <begin position="20"/>
        <end position="111"/>
    </location>
</feature>
<reference evidence="4" key="2">
    <citation type="journal article" date="2008" name="Genome Biol.">
        <title>Improved genome assembly and evidence-based global gene model set for the chordate Ciona intestinalis: new insight into intron and operon populations.</title>
        <authorList>
            <person name="Satou Y."/>
            <person name="Mineta K."/>
            <person name="Ogasawara M."/>
            <person name="Sasakura Y."/>
            <person name="Shoguchi E."/>
            <person name="Ueno K."/>
            <person name="Yamada L."/>
            <person name="Matsumoto J."/>
            <person name="Wasserscheid J."/>
            <person name="Dewar K."/>
            <person name="Wiley G.B."/>
            <person name="Macmil S.L."/>
            <person name="Roe B.A."/>
            <person name="Zeller R.W."/>
            <person name="Hastings K.E."/>
            <person name="Lemaire P."/>
            <person name="Lindquist E."/>
            <person name="Endo T."/>
            <person name="Hotta K."/>
            <person name="Inaba K."/>
        </authorList>
    </citation>
    <scope>NUCLEOTIDE SEQUENCE [LARGE SCALE GENOMIC DNA]</scope>
    <source>
        <strain evidence="4">wild type</strain>
    </source>
</reference>
<dbReference type="Proteomes" id="UP000008144">
    <property type="component" value="Chromosome 5"/>
</dbReference>
<evidence type="ECO:0000256" key="2">
    <source>
        <dbReference type="SAM" id="SignalP"/>
    </source>
</evidence>
<reference evidence="5" key="1">
    <citation type="journal article" date="2002" name="Science">
        <title>The draft genome of Ciona intestinalis: insights into chordate and vertebrate origins.</title>
        <authorList>
            <person name="Dehal P."/>
            <person name="Satou Y."/>
            <person name="Campbell R.K."/>
            <person name="Chapman J."/>
            <person name="Degnan B."/>
            <person name="De Tomaso A."/>
            <person name="Davidson B."/>
            <person name="Di Gregorio A."/>
            <person name="Gelpke M."/>
            <person name="Goodstein D.M."/>
            <person name="Harafuji N."/>
            <person name="Hastings K.E."/>
            <person name="Ho I."/>
            <person name="Hotta K."/>
            <person name="Huang W."/>
            <person name="Kawashima T."/>
            <person name="Lemaire P."/>
            <person name="Martinez D."/>
            <person name="Meinertzhagen I.A."/>
            <person name="Necula S."/>
            <person name="Nonaka M."/>
            <person name="Putnam N."/>
            <person name="Rash S."/>
            <person name="Saiga H."/>
            <person name="Satake M."/>
            <person name="Terry A."/>
            <person name="Yamada L."/>
            <person name="Wang H.G."/>
            <person name="Awazu S."/>
            <person name="Azumi K."/>
            <person name="Boore J."/>
            <person name="Branno M."/>
            <person name="Chin-Bow S."/>
            <person name="DeSantis R."/>
            <person name="Doyle S."/>
            <person name="Francino P."/>
            <person name="Keys D.N."/>
            <person name="Haga S."/>
            <person name="Hayashi H."/>
            <person name="Hino K."/>
            <person name="Imai K.S."/>
            <person name="Inaba K."/>
            <person name="Kano S."/>
            <person name="Kobayashi K."/>
            <person name="Kobayashi M."/>
            <person name="Lee B.I."/>
            <person name="Makabe K.W."/>
            <person name="Manohar C."/>
            <person name="Matassi G."/>
            <person name="Medina M."/>
            <person name="Mochizuki Y."/>
            <person name="Mount S."/>
            <person name="Morishita T."/>
            <person name="Miura S."/>
            <person name="Nakayama A."/>
            <person name="Nishizaka S."/>
            <person name="Nomoto H."/>
            <person name="Ohta F."/>
            <person name="Oishi K."/>
            <person name="Rigoutsos I."/>
            <person name="Sano M."/>
            <person name="Sasaki A."/>
            <person name="Sasakura Y."/>
            <person name="Shoguchi E."/>
            <person name="Shin-i T."/>
            <person name="Spagnuolo A."/>
            <person name="Stainier D."/>
            <person name="Suzuki M.M."/>
            <person name="Tassy O."/>
            <person name="Takatori N."/>
            <person name="Tokuoka M."/>
            <person name="Yagi K."/>
            <person name="Yoshizaki F."/>
            <person name="Wada S."/>
            <person name="Zhang C."/>
            <person name="Hyatt P.D."/>
            <person name="Larimer F."/>
            <person name="Detter C."/>
            <person name="Doggett N."/>
            <person name="Glavina T."/>
            <person name="Hawkins T."/>
            <person name="Richardson P."/>
            <person name="Lucas S."/>
            <person name="Kohara Y."/>
            <person name="Levine M."/>
            <person name="Satoh N."/>
            <person name="Rokhsar D.S."/>
        </authorList>
    </citation>
    <scope>NUCLEOTIDE SEQUENCE [LARGE SCALE GENOMIC DNA]</scope>
</reference>
<evidence type="ECO:0000256" key="1">
    <source>
        <dbReference type="ARBA" id="ARBA00022737"/>
    </source>
</evidence>
<dbReference type="InterPro" id="IPR013783">
    <property type="entry name" value="Ig-like_fold"/>
</dbReference>
<feature type="signal peptide" evidence="2">
    <location>
        <begin position="1"/>
        <end position="17"/>
    </location>
</feature>
<sequence length="168" mass="18639">MWRKIFVLFFFLERITALEAPVDLATVDISTHSLSVMWRNLDGEANWFKATISPLDEGETTQGVKYINESVVTWVDLVPGKNYTISVVAISGNGRISLATQIVASTKPMPPYRVRLSKFANRALSAHSFGTGRLMMFPVYGAVVYWDGPDSGHFDGYELTVNPPHGVV</sequence>
<dbReference type="AlphaFoldDB" id="F7B5J8"/>
<keyword evidence="5" id="KW-1185">Reference proteome</keyword>
<organism evidence="4 5">
    <name type="scientific">Ciona intestinalis</name>
    <name type="common">Transparent sea squirt</name>
    <name type="synonym">Ascidia intestinalis</name>
    <dbReference type="NCBI Taxonomy" id="7719"/>
    <lineage>
        <taxon>Eukaryota</taxon>
        <taxon>Metazoa</taxon>
        <taxon>Chordata</taxon>
        <taxon>Tunicata</taxon>
        <taxon>Ascidiacea</taxon>
        <taxon>Phlebobranchia</taxon>
        <taxon>Cionidae</taxon>
        <taxon>Ciona</taxon>
    </lineage>
</organism>
<dbReference type="Gene3D" id="2.60.40.10">
    <property type="entry name" value="Immunoglobulins"/>
    <property type="match status" value="1"/>
</dbReference>
<evidence type="ECO:0000259" key="3">
    <source>
        <dbReference type="PROSITE" id="PS50853"/>
    </source>
</evidence>
<evidence type="ECO:0000313" key="5">
    <source>
        <dbReference type="Proteomes" id="UP000008144"/>
    </source>
</evidence>
<dbReference type="HOGENOM" id="CLU_1590122_0_0_1"/>
<reference evidence="4" key="4">
    <citation type="submission" date="2025-09" db="UniProtKB">
        <authorList>
            <consortium name="Ensembl"/>
        </authorList>
    </citation>
    <scope>IDENTIFICATION</scope>
</reference>
<dbReference type="InterPro" id="IPR003961">
    <property type="entry name" value="FN3_dom"/>
</dbReference>
<keyword evidence="1" id="KW-0677">Repeat</keyword>
<dbReference type="Ensembl" id="ENSCINT00000023186.2">
    <property type="protein sequence ID" value="ENSCINP00000022940.2"/>
    <property type="gene ID" value="ENSCING00000012238.2"/>
</dbReference>
<evidence type="ECO:0000313" key="4">
    <source>
        <dbReference type="Ensembl" id="ENSCINP00000022940.2"/>
    </source>
</evidence>
<dbReference type="PROSITE" id="PS50853">
    <property type="entry name" value="FN3"/>
    <property type="match status" value="1"/>
</dbReference>
<dbReference type="Pfam" id="PF00041">
    <property type="entry name" value="fn3"/>
    <property type="match status" value="1"/>
</dbReference>